<proteinExistence type="predicted"/>
<protein>
    <submittedName>
        <fullName evidence="1">Uncharacterized protein</fullName>
    </submittedName>
</protein>
<dbReference type="EMBL" id="JAECSB010000077">
    <property type="protein sequence ID" value="MBH5145418.1"/>
    <property type="molecule type" value="Genomic_DNA"/>
</dbReference>
<gene>
    <name evidence="1" type="ORF">I3517_22735</name>
</gene>
<sequence>MDVSDFDVVVWPESEEREAWWREIVGADRDAASLRMTPERRVEHAPPRILHAA</sequence>
<evidence type="ECO:0000313" key="1">
    <source>
        <dbReference type="EMBL" id="MBH5145418.1"/>
    </source>
</evidence>
<name>A0A8I0ZY61_RHOER</name>
<keyword evidence="2" id="KW-1185">Reference proteome</keyword>
<evidence type="ECO:0000313" key="2">
    <source>
        <dbReference type="Proteomes" id="UP000627573"/>
    </source>
</evidence>
<organism evidence="1 2">
    <name type="scientific">Rhodococcus erythropolis</name>
    <name type="common">Arthrobacter picolinophilus</name>
    <dbReference type="NCBI Taxonomy" id="1833"/>
    <lineage>
        <taxon>Bacteria</taxon>
        <taxon>Bacillati</taxon>
        <taxon>Actinomycetota</taxon>
        <taxon>Actinomycetes</taxon>
        <taxon>Mycobacteriales</taxon>
        <taxon>Nocardiaceae</taxon>
        <taxon>Rhodococcus</taxon>
        <taxon>Rhodococcus erythropolis group</taxon>
    </lineage>
</organism>
<dbReference type="Proteomes" id="UP000627573">
    <property type="component" value="Unassembled WGS sequence"/>
</dbReference>
<comment type="caution">
    <text evidence="1">The sequence shown here is derived from an EMBL/GenBank/DDBJ whole genome shotgun (WGS) entry which is preliminary data.</text>
</comment>
<dbReference type="RefSeq" id="WP_197941622.1">
    <property type="nucleotide sequence ID" value="NZ_JAECSB010000077.1"/>
</dbReference>
<dbReference type="AlphaFoldDB" id="A0A8I0ZY61"/>
<accession>A0A8I0ZY61</accession>
<reference evidence="1 2" key="1">
    <citation type="submission" date="2020-12" db="EMBL/GenBank/DDBJ databases">
        <title>Draft genome sequence of furan degrading bacterial strain FUR100.</title>
        <authorList>
            <person name="Woiski C."/>
        </authorList>
    </citation>
    <scope>NUCLEOTIDE SEQUENCE [LARGE SCALE GENOMIC DNA]</scope>
    <source>
        <strain evidence="1 2">FUR100</strain>
    </source>
</reference>